<sequence length="260" mass="28948">MTSSRNPLLNPRHEHFAQLVAKGLSQQRAYVEAGFTAATPNVAAANASRLIRSHKVAARVRELCAEVGAQIAEEAGVSRDTVLQECVDIVEADARDLVGLRHTACRYCWGQGHAYHWRTRDEFEDAHAAWQQAQRTLGGPRLPSFVREPSDRGGIGYSRKREPNPECPSCDGEGDVQVYVTVDDKHPLYAGVRQTRYGVEVILKDQLKALDMLGRITGAYRPVQDQGTSGVQDMLRDFVETIRSRTSKSPIKHQEAENKE</sequence>
<evidence type="ECO:0008006" key="4">
    <source>
        <dbReference type="Google" id="ProtNLM"/>
    </source>
</evidence>
<dbReference type="InterPro" id="IPR005335">
    <property type="entry name" value="Terminase_ssu"/>
</dbReference>
<evidence type="ECO:0000313" key="2">
    <source>
        <dbReference type="EMBL" id="TNC45941.1"/>
    </source>
</evidence>
<evidence type="ECO:0000256" key="1">
    <source>
        <dbReference type="SAM" id="MobiDB-lite"/>
    </source>
</evidence>
<dbReference type="InterPro" id="IPR038713">
    <property type="entry name" value="Terminase_Gp1_N_sf"/>
</dbReference>
<dbReference type="Pfam" id="PF03592">
    <property type="entry name" value="Terminase_2"/>
    <property type="match status" value="1"/>
</dbReference>
<evidence type="ECO:0000313" key="3">
    <source>
        <dbReference type="Proteomes" id="UP000305887"/>
    </source>
</evidence>
<dbReference type="AlphaFoldDB" id="A0A5C4MNH0"/>
<dbReference type="GO" id="GO:0051276">
    <property type="term" value="P:chromosome organization"/>
    <property type="evidence" value="ECO:0007669"/>
    <property type="project" value="InterPro"/>
</dbReference>
<dbReference type="Gene3D" id="1.10.10.1400">
    <property type="entry name" value="Terminase, small subunit, N-terminal DNA-binding domain, HTH motif"/>
    <property type="match status" value="1"/>
</dbReference>
<proteinExistence type="predicted"/>
<protein>
    <recommendedName>
        <fullName evidence="4">Terminase small subunit</fullName>
    </recommendedName>
</protein>
<dbReference type="OrthoDB" id="8227562at2"/>
<accession>A0A5C4MNH0</accession>
<organism evidence="2 3">
    <name type="scientific">Rubellimicrobium rubrum</name>
    <dbReference type="NCBI Taxonomy" id="2585369"/>
    <lineage>
        <taxon>Bacteria</taxon>
        <taxon>Pseudomonadati</taxon>
        <taxon>Pseudomonadota</taxon>
        <taxon>Alphaproteobacteria</taxon>
        <taxon>Rhodobacterales</taxon>
        <taxon>Roseobacteraceae</taxon>
        <taxon>Rubellimicrobium</taxon>
    </lineage>
</organism>
<gene>
    <name evidence="2" type="ORF">FHG66_19910</name>
</gene>
<dbReference type="EMBL" id="VDFU01000045">
    <property type="protein sequence ID" value="TNC45941.1"/>
    <property type="molecule type" value="Genomic_DNA"/>
</dbReference>
<name>A0A5C4MNH0_9RHOB</name>
<feature type="region of interest" description="Disordered" evidence="1">
    <location>
        <begin position="140"/>
        <end position="169"/>
    </location>
</feature>
<keyword evidence="3" id="KW-1185">Reference proteome</keyword>
<dbReference type="RefSeq" id="WP_139078873.1">
    <property type="nucleotide sequence ID" value="NZ_VDFU01000045.1"/>
</dbReference>
<comment type="caution">
    <text evidence="2">The sequence shown here is derived from an EMBL/GenBank/DDBJ whole genome shotgun (WGS) entry which is preliminary data.</text>
</comment>
<reference evidence="2 3" key="1">
    <citation type="submission" date="2019-06" db="EMBL/GenBank/DDBJ databases">
        <title>YIM 131921 draft genome.</title>
        <authorList>
            <person name="Jiang L."/>
        </authorList>
    </citation>
    <scope>NUCLEOTIDE SEQUENCE [LARGE SCALE GENOMIC DNA]</scope>
    <source>
        <strain evidence="2 3">YIM 131921</strain>
    </source>
</reference>
<dbReference type="Proteomes" id="UP000305887">
    <property type="component" value="Unassembled WGS sequence"/>
</dbReference>